<reference evidence="2 3" key="1">
    <citation type="submission" date="2016-01" db="EMBL/GenBank/DDBJ databases">
        <title>Streptomyces amritsarensis strain MTCC 11845 genome sequencing and assembly.</title>
        <authorList>
            <person name="Sharma D."/>
            <person name="Nair G.R."/>
            <person name="Kaur G."/>
            <person name="Manhas R.K."/>
            <person name="Mayilraj S."/>
        </authorList>
    </citation>
    <scope>NUCLEOTIDE SEQUENCE [LARGE SCALE GENOMIC DNA]</scope>
    <source>
        <strain evidence="2 3">MTCC 11845</strain>
    </source>
</reference>
<gene>
    <name evidence="2" type="ORF">AVW11_26505</name>
</gene>
<keyword evidence="3" id="KW-1185">Reference proteome</keyword>
<proteinExistence type="predicted"/>
<evidence type="ECO:0000313" key="2">
    <source>
        <dbReference type="EMBL" id="OLZ59355.1"/>
    </source>
</evidence>
<evidence type="ECO:0008006" key="4">
    <source>
        <dbReference type="Google" id="ProtNLM"/>
    </source>
</evidence>
<protein>
    <recommendedName>
        <fullName evidence="4">PknH-like extracellular domain-containing protein</fullName>
    </recommendedName>
</protein>
<accession>A0ABX3G014</accession>
<feature type="compositionally biased region" description="Pro residues" evidence="1">
    <location>
        <begin position="36"/>
        <end position="45"/>
    </location>
</feature>
<organism evidence="2 3">
    <name type="scientific">Streptomyces amritsarensis</name>
    <dbReference type="NCBI Taxonomy" id="681158"/>
    <lineage>
        <taxon>Bacteria</taxon>
        <taxon>Bacillati</taxon>
        <taxon>Actinomycetota</taxon>
        <taxon>Actinomycetes</taxon>
        <taxon>Kitasatosporales</taxon>
        <taxon>Streptomycetaceae</taxon>
        <taxon>Streptomyces</taxon>
    </lineage>
</organism>
<comment type="caution">
    <text evidence="2">The sequence shown here is derived from an EMBL/GenBank/DDBJ whole genome shotgun (WGS) entry which is preliminary data.</text>
</comment>
<dbReference type="PROSITE" id="PS51257">
    <property type="entry name" value="PROKAR_LIPOPROTEIN"/>
    <property type="match status" value="1"/>
</dbReference>
<evidence type="ECO:0000256" key="1">
    <source>
        <dbReference type="SAM" id="MobiDB-lite"/>
    </source>
</evidence>
<name>A0ABX3G014_9ACTN</name>
<feature type="region of interest" description="Disordered" evidence="1">
    <location>
        <begin position="29"/>
        <end position="49"/>
    </location>
</feature>
<sequence length="246" mass="25469">MPIRCAVRASGVPALVAVAALAVVGCGAGSGKPASKPAPPEPAPVSPSAVAVASASRPLTAEQLVSAALPQESPDADWHPVSVRESQVSGWEDQISDPACRLLLAAAHAWRPSQPAPTVVDQTFNWTNDNGGESTLASYGNSGAVAVFEEVREGLSTCRYYESPAPTTTYKGTVTVDPAPRLGDEAVQFEITAPTEVGPHVTQYTVVRTGSVIATFTKLSVGGRDIPAFPPAMIAQQISLLQQAQS</sequence>
<dbReference type="Proteomes" id="UP000187151">
    <property type="component" value="Unassembled WGS sequence"/>
</dbReference>
<evidence type="ECO:0000313" key="3">
    <source>
        <dbReference type="Proteomes" id="UP000187151"/>
    </source>
</evidence>
<dbReference type="EMBL" id="MQUR01000076">
    <property type="protein sequence ID" value="OLZ59355.1"/>
    <property type="molecule type" value="Genomic_DNA"/>
</dbReference>